<sequence length="40" mass="4609">MGRVYNLLFDIHRPPDMSDKTLLLLTALCCLLSPEVMRMT</sequence>
<reference evidence="1" key="1">
    <citation type="journal article" date="2021" name="Proc. Natl. Acad. Sci. U.S.A.">
        <title>A Catalog of Tens of Thousands of Viruses from Human Metagenomes Reveals Hidden Associations with Chronic Diseases.</title>
        <authorList>
            <person name="Tisza M.J."/>
            <person name="Buck C.B."/>
        </authorList>
    </citation>
    <scope>NUCLEOTIDE SEQUENCE</scope>
    <source>
        <strain evidence="1">CtI7W9</strain>
    </source>
</reference>
<accession>A0A8S5MN90</accession>
<dbReference type="EMBL" id="BK014941">
    <property type="protein sequence ID" value="DAD83742.1"/>
    <property type="molecule type" value="Genomic_DNA"/>
</dbReference>
<name>A0A8S5MN90_9CAUD</name>
<organism evidence="1">
    <name type="scientific">Myoviridae sp. ctI7W9</name>
    <dbReference type="NCBI Taxonomy" id="2826636"/>
    <lineage>
        <taxon>Viruses</taxon>
        <taxon>Duplodnaviria</taxon>
        <taxon>Heunggongvirae</taxon>
        <taxon>Uroviricota</taxon>
        <taxon>Caudoviricetes</taxon>
    </lineage>
</organism>
<proteinExistence type="predicted"/>
<evidence type="ECO:0000313" key="1">
    <source>
        <dbReference type="EMBL" id="DAD83742.1"/>
    </source>
</evidence>
<protein>
    <submittedName>
        <fullName evidence="1">Uncharacterized protein</fullName>
    </submittedName>
</protein>